<feature type="transmembrane region" description="Helical" evidence="10">
    <location>
        <begin position="141"/>
        <end position="165"/>
    </location>
</feature>
<evidence type="ECO:0000256" key="3">
    <source>
        <dbReference type="ARBA" id="ARBA00022475"/>
    </source>
</evidence>
<dbReference type="GO" id="GO:0015804">
    <property type="term" value="P:neutral amino acid transport"/>
    <property type="evidence" value="ECO:0007669"/>
    <property type="project" value="UniProtKB-ARBA"/>
</dbReference>
<keyword evidence="5 10" id="KW-0812">Transmembrane</keyword>
<feature type="transmembrane region" description="Helical" evidence="10">
    <location>
        <begin position="342"/>
        <end position="366"/>
    </location>
</feature>
<dbReference type="GO" id="GO:1905039">
    <property type="term" value="P:carboxylic acid transmembrane transport"/>
    <property type="evidence" value="ECO:0007669"/>
    <property type="project" value="UniProtKB-ARBA"/>
</dbReference>
<comment type="subcellular location">
    <subcellularLocation>
        <location evidence="1">Cell inner membrane</location>
        <topology evidence="1">Multi-pass membrane protein</topology>
    </subcellularLocation>
</comment>
<keyword evidence="3" id="KW-1003">Cell membrane</keyword>
<dbReference type="EMBL" id="AGCI01000069">
    <property type="protein sequence ID" value="EHM41269.1"/>
    <property type="molecule type" value="Genomic_DNA"/>
</dbReference>
<evidence type="ECO:0000256" key="8">
    <source>
        <dbReference type="ARBA" id="ARBA00023136"/>
    </source>
</evidence>
<dbReference type="Proteomes" id="UP000005959">
    <property type="component" value="Unassembled WGS sequence"/>
</dbReference>
<name>G9Y907_HAFAL</name>
<comment type="caution">
    <text evidence="11">The sequence shown here is derived from an EMBL/GenBank/DDBJ whole genome shotgun (WGS) entry which is preliminary data.</text>
</comment>
<feature type="transmembrane region" description="Helical" evidence="10">
    <location>
        <begin position="94"/>
        <end position="112"/>
    </location>
</feature>
<evidence type="ECO:0000256" key="1">
    <source>
        <dbReference type="ARBA" id="ARBA00004429"/>
    </source>
</evidence>
<evidence type="ECO:0000256" key="6">
    <source>
        <dbReference type="ARBA" id="ARBA00022970"/>
    </source>
</evidence>
<keyword evidence="7 10" id="KW-1133">Transmembrane helix</keyword>
<dbReference type="GO" id="GO:0003333">
    <property type="term" value="P:amino acid transmembrane transport"/>
    <property type="evidence" value="ECO:0007669"/>
    <property type="project" value="InterPro"/>
</dbReference>
<evidence type="ECO:0000256" key="9">
    <source>
        <dbReference type="ARBA" id="ARBA00061028"/>
    </source>
</evidence>
<feature type="transmembrane region" description="Helical" evidence="10">
    <location>
        <begin position="387"/>
        <end position="408"/>
    </location>
</feature>
<proteinExistence type="inferred from homology"/>
<keyword evidence="4" id="KW-0997">Cell inner membrane</keyword>
<dbReference type="AlphaFoldDB" id="G9Y907"/>
<evidence type="ECO:0000313" key="11">
    <source>
        <dbReference type="EMBL" id="EHM41269.1"/>
    </source>
</evidence>
<feature type="transmembrane region" description="Helical" evidence="10">
    <location>
        <begin position="248"/>
        <end position="268"/>
    </location>
</feature>
<comment type="similarity">
    <text evidence="9">Belongs to the amino acid/polyamine transporter 2 family. SdaC/TdcC subfamily.</text>
</comment>
<sequence>MHNKKACKLRLYIKKKIKPTLIILRARAIMETATENSSVVVNDYPSDSRGGMTESEWKAATKFDSTDAGWIIMSIGMAIGAGIVFLPVQVGLMGLWVFLLSSIIGYPAMYLFQRLFINTLAESPECKDYPSVISGYLGKNWGILLGALYFVMLVIWMFVYSTAITNDSASYLHTFGVTDGLLSENPFYGLVLICILVAISSRGEKLLFKLSSFMVLTKLLVVAALGVSMVGMWHLYNVGSLPPMGLLIKNAIITLPFTLTSILFIQTLSPMVISYRSKEKSREVARFKALRAMNIAFGVLFVTVFFYAVSFTLAMGHDEAVKAYEQNISALAIAAQFFPGSWATVVSVILNIFAVMTAFFGVYLGFREATQGIVMNILRRRMPAEKINEKWVQNGIMLFAILLAWSAIILNAPVLSFTSICSPIFGMVGCLIPAYLVYKVPALHKYKGTSLTIIIITGLLLCVSPFLAFS</sequence>
<dbReference type="PATRIC" id="fig|1002364.3.peg.2740"/>
<evidence type="ECO:0000256" key="4">
    <source>
        <dbReference type="ARBA" id="ARBA00022519"/>
    </source>
</evidence>
<keyword evidence="6" id="KW-0029">Amino-acid transport</keyword>
<dbReference type="InterPro" id="IPR018227">
    <property type="entry name" value="Amino_acid_transport_2"/>
</dbReference>
<reference evidence="11 12" key="1">
    <citation type="submission" date="2011-08" db="EMBL/GenBank/DDBJ databases">
        <authorList>
            <person name="Weinstock G."/>
            <person name="Sodergren E."/>
            <person name="Clifton S."/>
            <person name="Fulton L."/>
            <person name="Fulton B."/>
            <person name="Courtney L."/>
            <person name="Fronick C."/>
            <person name="Harrison M."/>
            <person name="Strong C."/>
            <person name="Farmer C."/>
            <person name="Delahaunty K."/>
            <person name="Markovic C."/>
            <person name="Hall O."/>
            <person name="Minx P."/>
            <person name="Tomlinson C."/>
            <person name="Mitreva M."/>
            <person name="Hou S."/>
            <person name="Chen J."/>
            <person name="Wollam A."/>
            <person name="Pepin K.H."/>
            <person name="Johnson M."/>
            <person name="Bhonagiri V."/>
            <person name="Zhang X."/>
            <person name="Suruliraj S."/>
            <person name="Warren W."/>
            <person name="Chinwalla A."/>
            <person name="Mardis E.R."/>
            <person name="Wilson R.K."/>
        </authorList>
    </citation>
    <scope>NUCLEOTIDE SEQUENCE [LARGE SCALE GENOMIC DNA]</scope>
    <source>
        <strain evidence="11 12">ATCC 51873</strain>
    </source>
</reference>
<keyword evidence="2" id="KW-0813">Transport</keyword>
<protein>
    <submittedName>
        <fullName evidence="11">Serine transporter</fullName>
    </submittedName>
</protein>
<dbReference type="GO" id="GO:0015695">
    <property type="term" value="P:organic cation transport"/>
    <property type="evidence" value="ECO:0007669"/>
    <property type="project" value="UniProtKB-ARBA"/>
</dbReference>
<dbReference type="GO" id="GO:0005886">
    <property type="term" value="C:plasma membrane"/>
    <property type="evidence" value="ECO:0007669"/>
    <property type="project" value="UniProtKB-SubCell"/>
</dbReference>
<dbReference type="HOGENOM" id="CLU_052043_3_0_6"/>
<feature type="transmembrane region" description="Helical" evidence="10">
    <location>
        <begin position="215"/>
        <end position="236"/>
    </location>
</feature>
<accession>G9Y907</accession>
<dbReference type="FunFam" id="1.20.1740.10:FF:000016">
    <property type="entry name" value="Inner membrane transporter YhaO"/>
    <property type="match status" value="1"/>
</dbReference>
<keyword evidence="8 10" id="KW-0472">Membrane</keyword>
<feature type="transmembrane region" description="Helical" evidence="10">
    <location>
        <begin position="450"/>
        <end position="469"/>
    </location>
</feature>
<organism evidence="11 12">
    <name type="scientific">Hafnia alvei ATCC 51873</name>
    <dbReference type="NCBI Taxonomy" id="1002364"/>
    <lineage>
        <taxon>Bacteria</taxon>
        <taxon>Pseudomonadati</taxon>
        <taxon>Pseudomonadota</taxon>
        <taxon>Gammaproteobacteria</taxon>
        <taxon>Enterobacterales</taxon>
        <taxon>Hafniaceae</taxon>
        <taxon>Hafnia</taxon>
    </lineage>
</organism>
<dbReference type="PANTHER" id="PTHR35334:SF4">
    <property type="entry name" value="SERINE TRANSPORTER-RELATED"/>
    <property type="match status" value="1"/>
</dbReference>
<gene>
    <name evidence="11" type="ORF">HMPREF0454_03031</name>
</gene>
<evidence type="ECO:0000313" key="12">
    <source>
        <dbReference type="Proteomes" id="UP000005959"/>
    </source>
</evidence>
<feature type="transmembrane region" description="Helical" evidence="10">
    <location>
        <begin position="414"/>
        <end position="438"/>
    </location>
</feature>
<evidence type="ECO:0000256" key="5">
    <source>
        <dbReference type="ARBA" id="ARBA00022692"/>
    </source>
</evidence>
<evidence type="ECO:0000256" key="7">
    <source>
        <dbReference type="ARBA" id="ARBA00022989"/>
    </source>
</evidence>
<feature type="transmembrane region" description="Helical" evidence="10">
    <location>
        <begin position="68"/>
        <end position="88"/>
    </location>
</feature>
<feature type="transmembrane region" description="Helical" evidence="10">
    <location>
        <begin position="185"/>
        <end position="203"/>
    </location>
</feature>
<feature type="transmembrane region" description="Helical" evidence="10">
    <location>
        <begin position="289"/>
        <end position="309"/>
    </location>
</feature>
<dbReference type="Gene3D" id="1.20.1740.10">
    <property type="entry name" value="Amino acid/polyamine transporter I"/>
    <property type="match status" value="1"/>
</dbReference>
<evidence type="ECO:0000256" key="2">
    <source>
        <dbReference type="ARBA" id="ARBA00022448"/>
    </source>
</evidence>
<evidence type="ECO:0000256" key="10">
    <source>
        <dbReference type="SAM" id="Phobius"/>
    </source>
</evidence>
<dbReference type="PANTHER" id="PTHR35334">
    <property type="entry name" value="SERINE TRANSPORTER"/>
    <property type="match status" value="1"/>
</dbReference>